<evidence type="ECO:0000313" key="3">
    <source>
        <dbReference type="Proteomes" id="UP000824242"/>
    </source>
</evidence>
<dbReference type="Gene3D" id="3.40.50.150">
    <property type="entry name" value="Vaccinia Virus protein VP39"/>
    <property type="match status" value="1"/>
</dbReference>
<gene>
    <name evidence="2" type="ORF">IAB89_07655</name>
</gene>
<dbReference type="GO" id="GO:0008168">
    <property type="term" value="F:methyltransferase activity"/>
    <property type="evidence" value="ECO:0007669"/>
    <property type="project" value="UniProtKB-KW"/>
</dbReference>
<sequence>MPKKGERCAELGAGCGVISLLWALRSDPARVFAVELQEDAAALCRESVEHNGLSGVMEVIRADLRDSALLRGFFKPGSLDRMACNPPYQTAGTGVESREAGERIARHEVACTFADIAACARFFLRWGGKFCCCQRPERLPAVMAELSRAGLEPKRLRLVQQRPQKAPFLFLLEAVRGAKPGLRVEPVLFVEGDAGGWSQEILGIYGTYKEGRI</sequence>
<dbReference type="AlphaFoldDB" id="A0A9D1AN89"/>
<feature type="domain" description="Methyltransferase small" evidence="1">
    <location>
        <begin position="4"/>
        <end position="92"/>
    </location>
</feature>
<dbReference type="InterPro" id="IPR029063">
    <property type="entry name" value="SAM-dependent_MTases_sf"/>
</dbReference>
<dbReference type="InterPro" id="IPR007848">
    <property type="entry name" value="Small_mtfrase_dom"/>
</dbReference>
<protein>
    <submittedName>
        <fullName evidence="2">Methyltransferase</fullName>
    </submittedName>
</protein>
<evidence type="ECO:0000313" key="2">
    <source>
        <dbReference type="EMBL" id="HIR47514.1"/>
    </source>
</evidence>
<dbReference type="PANTHER" id="PTHR47739:SF1">
    <property type="entry name" value="TRNA1(VAL) (ADENINE(37)-N6)-METHYLTRANSFERASE"/>
    <property type="match status" value="1"/>
</dbReference>
<name>A0A9D1AN89_9FIRM</name>
<dbReference type="InterPro" id="IPR050210">
    <property type="entry name" value="tRNA_Adenine-N(6)_MTase"/>
</dbReference>
<organism evidence="2 3">
    <name type="scientific">Candidatus Caccousia avicola</name>
    <dbReference type="NCBI Taxonomy" id="2840721"/>
    <lineage>
        <taxon>Bacteria</taxon>
        <taxon>Bacillati</taxon>
        <taxon>Bacillota</taxon>
        <taxon>Clostridia</taxon>
        <taxon>Eubacteriales</taxon>
        <taxon>Oscillospiraceae</taxon>
        <taxon>Oscillospiraceae incertae sedis</taxon>
        <taxon>Candidatus Caccousia</taxon>
    </lineage>
</organism>
<dbReference type="SUPFAM" id="SSF53335">
    <property type="entry name" value="S-adenosyl-L-methionine-dependent methyltransferases"/>
    <property type="match status" value="1"/>
</dbReference>
<reference evidence="2" key="2">
    <citation type="journal article" date="2021" name="PeerJ">
        <title>Extensive microbial diversity within the chicken gut microbiome revealed by metagenomics and culture.</title>
        <authorList>
            <person name="Gilroy R."/>
            <person name="Ravi A."/>
            <person name="Getino M."/>
            <person name="Pursley I."/>
            <person name="Horton D.L."/>
            <person name="Alikhan N.F."/>
            <person name="Baker D."/>
            <person name="Gharbi K."/>
            <person name="Hall N."/>
            <person name="Watson M."/>
            <person name="Adriaenssens E.M."/>
            <person name="Foster-Nyarko E."/>
            <person name="Jarju S."/>
            <person name="Secka A."/>
            <person name="Antonio M."/>
            <person name="Oren A."/>
            <person name="Chaudhuri R.R."/>
            <person name="La Ragione R."/>
            <person name="Hildebrand F."/>
            <person name="Pallen M.J."/>
        </authorList>
    </citation>
    <scope>NUCLEOTIDE SEQUENCE</scope>
    <source>
        <strain evidence="2">ChiSxjej1B13-7958</strain>
    </source>
</reference>
<accession>A0A9D1AN89</accession>
<dbReference type="EMBL" id="DVGZ01000080">
    <property type="protein sequence ID" value="HIR47514.1"/>
    <property type="molecule type" value="Genomic_DNA"/>
</dbReference>
<dbReference type="CDD" id="cd02440">
    <property type="entry name" value="AdoMet_MTases"/>
    <property type="match status" value="1"/>
</dbReference>
<proteinExistence type="predicted"/>
<reference evidence="2" key="1">
    <citation type="submission" date="2020-10" db="EMBL/GenBank/DDBJ databases">
        <authorList>
            <person name="Gilroy R."/>
        </authorList>
    </citation>
    <scope>NUCLEOTIDE SEQUENCE</scope>
    <source>
        <strain evidence="2">ChiSxjej1B13-7958</strain>
    </source>
</reference>
<dbReference type="Proteomes" id="UP000824242">
    <property type="component" value="Unassembled WGS sequence"/>
</dbReference>
<comment type="caution">
    <text evidence="2">The sequence shown here is derived from an EMBL/GenBank/DDBJ whole genome shotgun (WGS) entry which is preliminary data.</text>
</comment>
<keyword evidence="2" id="KW-0808">Transferase</keyword>
<keyword evidence="2" id="KW-0489">Methyltransferase</keyword>
<dbReference type="GO" id="GO:0032259">
    <property type="term" value="P:methylation"/>
    <property type="evidence" value="ECO:0007669"/>
    <property type="project" value="UniProtKB-KW"/>
</dbReference>
<evidence type="ECO:0000259" key="1">
    <source>
        <dbReference type="Pfam" id="PF05175"/>
    </source>
</evidence>
<dbReference type="PANTHER" id="PTHR47739">
    <property type="entry name" value="TRNA1(VAL) (ADENINE(37)-N6)-METHYLTRANSFERASE"/>
    <property type="match status" value="1"/>
</dbReference>
<dbReference type="Pfam" id="PF05175">
    <property type="entry name" value="MTS"/>
    <property type="match status" value="1"/>
</dbReference>